<dbReference type="EMBL" id="CP003620">
    <property type="protein sequence ID" value="AFZ13497.1"/>
    <property type="molecule type" value="Genomic_DNA"/>
</dbReference>
<organism evidence="1 2">
    <name type="scientific">Crinalium epipsammum PCC 9333</name>
    <dbReference type="NCBI Taxonomy" id="1173022"/>
    <lineage>
        <taxon>Bacteria</taxon>
        <taxon>Bacillati</taxon>
        <taxon>Cyanobacteriota</taxon>
        <taxon>Cyanophyceae</taxon>
        <taxon>Gomontiellales</taxon>
        <taxon>Gomontiellaceae</taxon>
        <taxon>Crinalium</taxon>
    </lineage>
</organism>
<evidence type="ECO:0000313" key="2">
    <source>
        <dbReference type="Proteomes" id="UP000010472"/>
    </source>
</evidence>
<dbReference type="RefSeq" id="WP_015203611.1">
    <property type="nucleotide sequence ID" value="NC_019753.1"/>
</dbReference>
<reference evidence="1 2" key="1">
    <citation type="submission" date="2012-06" db="EMBL/GenBank/DDBJ databases">
        <title>Finished chromosome of genome of Crinalium epipsammum PCC 9333.</title>
        <authorList>
            <consortium name="US DOE Joint Genome Institute"/>
            <person name="Gugger M."/>
            <person name="Coursin T."/>
            <person name="Rippka R."/>
            <person name="Tandeau De Marsac N."/>
            <person name="Huntemann M."/>
            <person name="Wei C.-L."/>
            <person name="Han J."/>
            <person name="Detter J.C."/>
            <person name="Han C."/>
            <person name="Tapia R."/>
            <person name="Davenport K."/>
            <person name="Daligault H."/>
            <person name="Erkkila T."/>
            <person name="Gu W."/>
            <person name="Munk A.C.C."/>
            <person name="Teshima H."/>
            <person name="Xu Y."/>
            <person name="Chain P."/>
            <person name="Chen A."/>
            <person name="Krypides N."/>
            <person name="Mavromatis K."/>
            <person name="Markowitz V."/>
            <person name="Szeto E."/>
            <person name="Ivanova N."/>
            <person name="Mikhailova N."/>
            <person name="Ovchinnikova G."/>
            <person name="Pagani I."/>
            <person name="Pati A."/>
            <person name="Goodwin L."/>
            <person name="Peters L."/>
            <person name="Pitluck S."/>
            <person name="Woyke T."/>
            <person name="Kerfeld C."/>
        </authorList>
    </citation>
    <scope>NUCLEOTIDE SEQUENCE [LARGE SCALE GENOMIC DNA]</scope>
    <source>
        <strain evidence="1 2">PCC 9333</strain>
    </source>
</reference>
<dbReference type="AlphaFoldDB" id="K9W168"/>
<protein>
    <submittedName>
        <fullName evidence="1">Uncharacterized protein</fullName>
    </submittedName>
</protein>
<accession>K9W168</accession>
<name>K9W168_9CYAN</name>
<gene>
    <name evidence="1" type="ORF">Cri9333_2639</name>
</gene>
<dbReference type="HOGENOM" id="CLU_145363_0_0_3"/>
<dbReference type="Proteomes" id="UP000010472">
    <property type="component" value="Chromosome"/>
</dbReference>
<evidence type="ECO:0000313" key="1">
    <source>
        <dbReference type="EMBL" id="AFZ13497.1"/>
    </source>
</evidence>
<dbReference type="PATRIC" id="fig|1173022.3.peg.2858"/>
<proteinExistence type="predicted"/>
<keyword evidence="2" id="KW-1185">Reference proteome</keyword>
<dbReference type="KEGG" id="cep:Cri9333_2639"/>
<dbReference type="OrthoDB" id="3298878at2"/>
<sequence>MEPISVIIAALGAGAIAAAKDTAGTAVKDAYQTLKTLIKKKFVEQGKEDDSNIVDKHEKKPDSAAVKELLKEELSDVGVDQDEKILKAAEEIMKKEDPEGFKEGKYNTNVTVQGDVFGVAGTNAGTVNIGPVTKGK</sequence>
<dbReference type="eggNOG" id="ENOG5032R8C">
    <property type="taxonomic scope" value="Bacteria"/>
</dbReference>